<proteinExistence type="predicted"/>
<dbReference type="InterPro" id="IPR013332">
    <property type="entry name" value="KPR_N"/>
</dbReference>
<dbReference type="KEGG" id="ccro:CMC5_072360"/>
<evidence type="ECO:0000259" key="1">
    <source>
        <dbReference type="Pfam" id="PF02558"/>
    </source>
</evidence>
<keyword evidence="3" id="KW-1185">Reference proteome</keyword>
<dbReference type="AlphaFoldDB" id="A0A0K1EQB4"/>
<protein>
    <submittedName>
        <fullName evidence="2">Oxidoreductase</fullName>
        <ecNumber evidence="2">1.-.-.-</ecNumber>
    </submittedName>
</protein>
<organism evidence="2 3">
    <name type="scientific">Chondromyces crocatus</name>
    <dbReference type="NCBI Taxonomy" id="52"/>
    <lineage>
        <taxon>Bacteria</taxon>
        <taxon>Pseudomonadati</taxon>
        <taxon>Myxococcota</taxon>
        <taxon>Polyangia</taxon>
        <taxon>Polyangiales</taxon>
        <taxon>Polyangiaceae</taxon>
        <taxon>Chondromyces</taxon>
    </lineage>
</organism>
<dbReference type="GO" id="GO:0016491">
    <property type="term" value="F:oxidoreductase activity"/>
    <property type="evidence" value="ECO:0007669"/>
    <property type="project" value="UniProtKB-KW"/>
</dbReference>
<dbReference type="EMBL" id="CP012159">
    <property type="protein sequence ID" value="AKT43009.1"/>
    <property type="molecule type" value="Genomic_DNA"/>
</dbReference>
<reference evidence="2 3" key="1">
    <citation type="submission" date="2015-07" db="EMBL/GenBank/DDBJ databases">
        <title>Genome analysis of myxobacterium Chondromyces crocatus Cm c5 reveals a high potential for natural compound synthesis and the genetic basis for the loss of fruiting body formation.</title>
        <authorList>
            <person name="Zaburannyi N."/>
            <person name="Bunk B."/>
            <person name="Maier J."/>
            <person name="Overmann J."/>
            <person name="Mueller R."/>
        </authorList>
    </citation>
    <scope>NUCLEOTIDE SEQUENCE [LARGE SCALE GENOMIC DNA]</scope>
    <source>
        <strain evidence="2 3">Cm c5</strain>
    </source>
</reference>
<dbReference type="STRING" id="52.CMC5_072360"/>
<dbReference type="RefSeq" id="WP_050434547.1">
    <property type="nucleotide sequence ID" value="NZ_CP012159.1"/>
</dbReference>
<gene>
    <name evidence="2" type="ORF">CMC5_072360</name>
</gene>
<name>A0A0K1EQB4_CHOCO</name>
<dbReference type="InterPro" id="IPR036291">
    <property type="entry name" value="NAD(P)-bd_dom_sf"/>
</dbReference>
<feature type="domain" description="Ketopantoate reductase N-terminal" evidence="1">
    <location>
        <begin position="3"/>
        <end position="83"/>
    </location>
</feature>
<evidence type="ECO:0000313" key="2">
    <source>
        <dbReference type="EMBL" id="AKT43009.1"/>
    </source>
</evidence>
<dbReference type="SUPFAM" id="SSF51735">
    <property type="entry name" value="NAD(P)-binding Rossmann-fold domains"/>
    <property type="match status" value="1"/>
</dbReference>
<sequence length="317" mass="34324">MRIAFIGAGALGRVYGVRLATVGAEVTFVVRPERVHETSPFVVEQVNGSKRRDVLDHPRRVAEIPGEVDLILVTVRFDQLTEAGEGSVTELLRRGPDRPALLLTPPMPAQVRTLEQSLERHIFAAMPGVSGYIDERDVVRYWLTGVASTLIEEPEGAPRETLEALAKRLTNADVPARLERDVSTYNAATTTAFFPLIASIDAGGGIDGVLADKVLLTTVLEAAKESDALARKLGRVAPWAHLLTRFIGQYTLKPGVVLARRVSPEAVHFVEAHFGSKLHAQHLAMGASILAIGQEHGVPLPALERLLQVLSSRNSAP</sequence>
<evidence type="ECO:0000313" key="3">
    <source>
        <dbReference type="Proteomes" id="UP000067626"/>
    </source>
</evidence>
<dbReference type="OrthoDB" id="9796561at2"/>
<dbReference type="Pfam" id="PF02558">
    <property type="entry name" value="ApbA"/>
    <property type="match status" value="1"/>
</dbReference>
<dbReference type="Gene3D" id="3.40.50.720">
    <property type="entry name" value="NAD(P)-binding Rossmann-like Domain"/>
    <property type="match status" value="1"/>
</dbReference>
<accession>A0A0K1EQB4</accession>
<dbReference type="Proteomes" id="UP000067626">
    <property type="component" value="Chromosome"/>
</dbReference>
<keyword evidence="2" id="KW-0560">Oxidoreductase</keyword>
<dbReference type="EC" id="1.-.-.-" evidence="2"/>